<keyword evidence="2" id="KW-1185">Reference proteome</keyword>
<proteinExistence type="predicted"/>
<sequence length="69" mass="7679">MFDCSDQGLMTDNLLIMNISLCYTANNKLCARALVDLGPKLVLFTSKVRIQKEEISGTLNLFLLRGGQE</sequence>
<evidence type="ECO:0000313" key="1">
    <source>
        <dbReference type="EMBL" id="GLX70631.1"/>
    </source>
</evidence>
<accession>A0ABQ6GMR4</accession>
<organism evidence="1 2">
    <name type="scientific">Paenibacillus glycanilyticus</name>
    <dbReference type="NCBI Taxonomy" id="126569"/>
    <lineage>
        <taxon>Bacteria</taxon>
        <taxon>Bacillati</taxon>
        <taxon>Bacillota</taxon>
        <taxon>Bacilli</taxon>
        <taxon>Bacillales</taxon>
        <taxon>Paenibacillaceae</taxon>
        <taxon>Paenibacillus</taxon>
    </lineage>
</organism>
<dbReference type="EMBL" id="BSSQ01000019">
    <property type="protein sequence ID" value="GLX70631.1"/>
    <property type="molecule type" value="Genomic_DNA"/>
</dbReference>
<dbReference type="Proteomes" id="UP001157114">
    <property type="component" value="Unassembled WGS sequence"/>
</dbReference>
<name>A0ABQ6GMR4_9BACL</name>
<protein>
    <submittedName>
        <fullName evidence="1">Uncharacterized protein</fullName>
    </submittedName>
</protein>
<comment type="caution">
    <text evidence="1">The sequence shown here is derived from an EMBL/GenBank/DDBJ whole genome shotgun (WGS) entry which is preliminary data.</text>
</comment>
<gene>
    <name evidence="1" type="ORF">MU1_49770</name>
</gene>
<reference evidence="1 2" key="1">
    <citation type="submission" date="2023-03" db="EMBL/GenBank/DDBJ databases">
        <title>Draft genome sequence of the bacteria which degrade cell wall of Tricholomamatutake.</title>
        <authorList>
            <person name="Konishi Y."/>
            <person name="Fukuta Y."/>
            <person name="Shirasaka N."/>
        </authorList>
    </citation>
    <scope>NUCLEOTIDE SEQUENCE [LARGE SCALE GENOMIC DNA]</scope>
    <source>
        <strain evidence="2">mu1</strain>
    </source>
</reference>
<evidence type="ECO:0000313" key="2">
    <source>
        <dbReference type="Proteomes" id="UP001157114"/>
    </source>
</evidence>